<proteinExistence type="predicted"/>
<dbReference type="AlphaFoldDB" id="A0A0M0I4J9"/>
<name>A0A0M0I4J9_9VIBR</name>
<gene>
    <name evidence="1" type="ORF">AKJ31_01265</name>
</gene>
<dbReference type="RefSeq" id="WP_053407275.1">
    <property type="nucleotide sequence ID" value="NZ_LHPI01000001.1"/>
</dbReference>
<dbReference type="STRING" id="171383.AKJ31_01265"/>
<organism evidence="1 2">
    <name type="scientific">Vibrio hepatarius</name>
    <dbReference type="NCBI Taxonomy" id="171383"/>
    <lineage>
        <taxon>Bacteria</taxon>
        <taxon>Pseudomonadati</taxon>
        <taxon>Pseudomonadota</taxon>
        <taxon>Gammaproteobacteria</taxon>
        <taxon>Vibrionales</taxon>
        <taxon>Vibrionaceae</taxon>
        <taxon>Vibrio</taxon>
        <taxon>Vibrio oreintalis group</taxon>
    </lineage>
</organism>
<sequence length="126" mass="15088">MERTRPLYNGLFKARDRFLDNSTACGFEPDVIQEYIHWTLTLASSYERGAKDENPLLHELFLRQLYFHLLDAIQDPKRSRIFRRLCLDSIHTPLLCLKRHYDQWEDGDIKFLLLQQQLQRVQAPLD</sequence>
<evidence type="ECO:0000313" key="1">
    <source>
        <dbReference type="EMBL" id="KOO09022.1"/>
    </source>
</evidence>
<dbReference type="PATRIC" id="fig|171383.3.peg.258"/>
<dbReference type="Proteomes" id="UP000037530">
    <property type="component" value="Unassembled WGS sequence"/>
</dbReference>
<keyword evidence="2" id="KW-1185">Reference proteome</keyword>
<dbReference type="EMBL" id="LHPI01000001">
    <property type="protein sequence ID" value="KOO09022.1"/>
    <property type="molecule type" value="Genomic_DNA"/>
</dbReference>
<accession>A0A0M0I4J9</accession>
<comment type="caution">
    <text evidence="1">The sequence shown here is derived from an EMBL/GenBank/DDBJ whole genome shotgun (WGS) entry which is preliminary data.</text>
</comment>
<protein>
    <submittedName>
        <fullName evidence="1">Uncharacterized protein</fullName>
    </submittedName>
</protein>
<dbReference type="OrthoDB" id="5893245at2"/>
<evidence type="ECO:0000313" key="2">
    <source>
        <dbReference type="Proteomes" id="UP000037530"/>
    </source>
</evidence>
<reference evidence="2" key="1">
    <citation type="submission" date="2015-08" db="EMBL/GenBank/DDBJ databases">
        <title>Vibrio galatheae sp. nov., a novel member of the Vibrionaceae family isolated from the Solomon Islands.</title>
        <authorList>
            <person name="Giubergia S."/>
            <person name="Machado H."/>
            <person name="Mateiu R.V."/>
            <person name="Gram L."/>
        </authorList>
    </citation>
    <scope>NUCLEOTIDE SEQUENCE [LARGE SCALE GENOMIC DNA]</scope>
    <source>
        <strain evidence="2">DSM 19134</strain>
    </source>
</reference>